<sequence length="73" mass="8734">MSVVTLIENTQQAKALKLTALSKWINKMNRQNYQLSLITNIVLIALKHCNRVWKTYFRYKNSDKTYCQTYQNF</sequence>
<protein>
    <submittedName>
        <fullName evidence="1">Uncharacterized protein</fullName>
    </submittedName>
</protein>
<organism evidence="1">
    <name type="scientific">Faucicola osloensis</name>
    <name type="common">Moraxella osloensis</name>
    <dbReference type="NCBI Taxonomy" id="34062"/>
    <lineage>
        <taxon>Bacteria</taxon>
        <taxon>Pseudomonadati</taxon>
        <taxon>Pseudomonadota</taxon>
        <taxon>Gammaproteobacteria</taxon>
        <taxon>Moraxellales</taxon>
        <taxon>Moraxellaceae</taxon>
        <taxon>Faucicola</taxon>
    </lineage>
</organism>
<dbReference type="EMBL" id="LZMT01000059">
    <property type="protein sequence ID" value="OBX60536.1"/>
    <property type="molecule type" value="Genomic_DNA"/>
</dbReference>
<accession>A0AA91FFQ1</accession>
<proteinExistence type="predicted"/>
<name>A0AA91FFQ1_FAUOS</name>
<comment type="caution">
    <text evidence="1">The sequence shown here is derived from an EMBL/GenBank/DDBJ whole genome shotgun (WGS) entry which is preliminary data.</text>
</comment>
<gene>
    <name evidence="1" type="ORF">A9299_06090</name>
</gene>
<dbReference type="AlphaFoldDB" id="A0AA91FFQ1"/>
<evidence type="ECO:0000313" key="1">
    <source>
        <dbReference type="EMBL" id="OBX60536.1"/>
    </source>
</evidence>
<reference evidence="1" key="1">
    <citation type="submission" date="2016-06" db="EMBL/GenBank/DDBJ databases">
        <title>Draft genome of Moraxella osloensis CCUG 67237.</title>
        <authorList>
            <person name="Salva-Serra F."/>
            <person name="Engstrom-Jakobsson H."/>
            <person name="Thorell K."/>
            <person name="Gonzales-Siles L."/>
            <person name="Karlsson R."/>
            <person name="Boulund F."/>
            <person name="Engstrand L."/>
            <person name="Kristiansson E."/>
            <person name="Moore E."/>
        </authorList>
    </citation>
    <scope>NUCLEOTIDE SEQUENCE [LARGE SCALE GENOMIC DNA]</scope>
    <source>
        <strain evidence="1">CCUG 67237</strain>
    </source>
</reference>